<reference evidence="2" key="1">
    <citation type="submission" date="2018-11" db="EMBL/GenBank/DDBJ databases">
        <authorList>
            <person name="Grassa J C."/>
        </authorList>
    </citation>
    <scope>NUCLEOTIDE SEQUENCE [LARGE SCALE GENOMIC DNA]</scope>
</reference>
<sequence>MELNQEFHFYMVKFEDNTTVAPVEETTTEGTQVEVSVGELHSDVAPEAILEEEAETILKNALFRTSKKSKRKGKAKVPPPTQVLKDSI</sequence>
<name>A0A803PTH6_CANSA</name>
<evidence type="ECO:0000313" key="2">
    <source>
        <dbReference type="EnsemblPlants" id="cds.evm.model.06.1198"/>
    </source>
</evidence>
<feature type="region of interest" description="Disordered" evidence="1">
    <location>
        <begin position="66"/>
        <end position="88"/>
    </location>
</feature>
<keyword evidence="3" id="KW-1185">Reference proteome</keyword>
<reference evidence="2" key="2">
    <citation type="submission" date="2021-03" db="UniProtKB">
        <authorList>
            <consortium name="EnsemblPlants"/>
        </authorList>
    </citation>
    <scope>IDENTIFICATION</scope>
</reference>
<feature type="compositionally biased region" description="Basic residues" evidence="1">
    <location>
        <begin position="66"/>
        <end position="75"/>
    </location>
</feature>
<evidence type="ECO:0000313" key="3">
    <source>
        <dbReference type="Proteomes" id="UP000596661"/>
    </source>
</evidence>
<dbReference type="EMBL" id="UZAU01000598">
    <property type="status" value="NOT_ANNOTATED_CDS"/>
    <property type="molecule type" value="Genomic_DNA"/>
</dbReference>
<proteinExistence type="predicted"/>
<protein>
    <submittedName>
        <fullName evidence="2">Uncharacterized protein</fullName>
    </submittedName>
</protein>
<dbReference type="AlphaFoldDB" id="A0A803PTH6"/>
<dbReference type="Proteomes" id="UP000596661">
    <property type="component" value="Chromosome 6"/>
</dbReference>
<dbReference type="Gramene" id="evm.model.06.1198">
    <property type="protein sequence ID" value="cds.evm.model.06.1198"/>
    <property type="gene ID" value="evm.TU.06.1198"/>
</dbReference>
<dbReference type="EnsemblPlants" id="evm.model.06.1198">
    <property type="protein sequence ID" value="cds.evm.model.06.1198"/>
    <property type="gene ID" value="evm.TU.06.1198"/>
</dbReference>
<accession>A0A803PTH6</accession>
<organism evidence="2 3">
    <name type="scientific">Cannabis sativa</name>
    <name type="common">Hemp</name>
    <name type="synonym">Marijuana</name>
    <dbReference type="NCBI Taxonomy" id="3483"/>
    <lineage>
        <taxon>Eukaryota</taxon>
        <taxon>Viridiplantae</taxon>
        <taxon>Streptophyta</taxon>
        <taxon>Embryophyta</taxon>
        <taxon>Tracheophyta</taxon>
        <taxon>Spermatophyta</taxon>
        <taxon>Magnoliopsida</taxon>
        <taxon>eudicotyledons</taxon>
        <taxon>Gunneridae</taxon>
        <taxon>Pentapetalae</taxon>
        <taxon>rosids</taxon>
        <taxon>fabids</taxon>
        <taxon>Rosales</taxon>
        <taxon>Cannabaceae</taxon>
        <taxon>Cannabis</taxon>
    </lineage>
</organism>
<evidence type="ECO:0000256" key="1">
    <source>
        <dbReference type="SAM" id="MobiDB-lite"/>
    </source>
</evidence>